<dbReference type="KEGG" id="cmah:C1I91_25745"/>
<dbReference type="SUPFAM" id="SSF53756">
    <property type="entry name" value="UDP-Glycosyltransferase/glycogen phosphorylase"/>
    <property type="match status" value="1"/>
</dbReference>
<evidence type="ECO:0000313" key="3">
    <source>
        <dbReference type="Proteomes" id="UP000286268"/>
    </source>
</evidence>
<gene>
    <name evidence="2" type="ORF">C1I91_25745</name>
</gene>
<protein>
    <submittedName>
        <fullName evidence="2">Glycosyl transferase family 1</fullName>
    </submittedName>
</protein>
<dbReference type="Gene3D" id="3.40.50.2000">
    <property type="entry name" value="Glycogen Phosphorylase B"/>
    <property type="match status" value="2"/>
</dbReference>
<dbReference type="EMBL" id="CP025746">
    <property type="protein sequence ID" value="QAA34765.1"/>
    <property type="molecule type" value="Genomic_DNA"/>
</dbReference>
<dbReference type="Pfam" id="PF00534">
    <property type="entry name" value="Glycos_transf_1"/>
    <property type="match status" value="1"/>
</dbReference>
<sequence length="408" mass="46512">MENLNVIIICDFAFPSGGSEKVAIESAVGLAERGVKVTYFSAVGPVCKELVHPNIKVVCLNQQSLVKQKNIAAASIQGIWNFEARREFKKLLLEFNPKDTVIHLHLWQKAISASIIREAIKNKFKVAFTFHHYFIVCPNGGFYNYQKHEICNNIKPMSMKCIVCHCDSRSYFHKFWRVIRTFVENKLAYSPSGIKNYIYISQLGRDVLKPYLPSDANYYSIDNPINISKQNRVNASKNNCFIFVGRLSKEKGVILLAKAAKEIGCNIIFVGEGDCADEIKEIYPNAEITGWVDKDKVQEYLSMARALVFPALWYEGMPLTVLESQAKGIPVILSDTCTAIEVVKDNENGFLFERNNLDSLVEKMRLCNDDSLIDRLGRNSYDQFWSKDYSINKHIEKLVNVYEKIIKS</sequence>
<dbReference type="AlphaFoldDB" id="A0A3R5UIN7"/>
<dbReference type="InterPro" id="IPR001296">
    <property type="entry name" value="Glyco_trans_1"/>
</dbReference>
<dbReference type="InterPro" id="IPR050194">
    <property type="entry name" value="Glycosyltransferase_grp1"/>
</dbReference>
<dbReference type="PANTHER" id="PTHR45947:SF3">
    <property type="entry name" value="SULFOQUINOVOSYL TRANSFERASE SQD2"/>
    <property type="match status" value="1"/>
</dbReference>
<proteinExistence type="predicted"/>
<evidence type="ECO:0000259" key="1">
    <source>
        <dbReference type="Pfam" id="PF00534"/>
    </source>
</evidence>
<dbReference type="RefSeq" id="WP_128215477.1">
    <property type="nucleotide sequence ID" value="NZ_CP025746.1"/>
</dbReference>
<dbReference type="PANTHER" id="PTHR45947">
    <property type="entry name" value="SULFOQUINOVOSYL TRANSFERASE SQD2"/>
    <property type="match status" value="1"/>
</dbReference>
<organism evidence="2 3">
    <name type="scientific">Clostridium manihotivorum</name>
    <dbReference type="NCBI Taxonomy" id="2320868"/>
    <lineage>
        <taxon>Bacteria</taxon>
        <taxon>Bacillati</taxon>
        <taxon>Bacillota</taxon>
        <taxon>Clostridia</taxon>
        <taxon>Eubacteriales</taxon>
        <taxon>Clostridiaceae</taxon>
        <taxon>Clostridium</taxon>
    </lineage>
</organism>
<evidence type="ECO:0000313" key="2">
    <source>
        <dbReference type="EMBL" id="QAA34765.1"/>
    </source>
</evidence>
<dbReference type="CDD" id="cd03801">
    <property type="entry name" value="GT4_PimA-like"/>
    <property type="match status" value="1"/>
</dbReference>
<accession>A0A3R5UIN7</accession>
<name>A0A3R5UIN7_9CLOT</name>
<keyword evidence="2" id="KW-0808">Transferase</keyword>
<dbReference type="Proteomes" id="UP000286268">
    <property type="component" value="Chromosome"/>
</dbReference>
<dbReference type="OrthoDB" id="9815550at2"/>
<keyword evidence="3" id="KW-1185">Reference proteome</keyword>
<feature type="domain" description="Glycosyl transferase family 1" evidence="1">
    <location>
        <begin position="230"/>
        <end position="381"/>
    </location>
</feature>
<reference evidence="2 3" key="1">
    <citation type="submission" date="2018-01" db="EMBL/GenBank/DDBJ databases">
        <title>Genome Sequencing and Assembly of Anaerobacter polyendosporus strain CT4.</title>
        <authorList>
            <person name="Tachaapaikoon C."/>
            <person name="Sutheeworapong S."/>
            <person name="Jenjaroenpun P."/>
            <person name="Wongsurawat T."/>
            <person name="Nookeaw I."/>
            <person name="Cheawchanlertfa P."/>
            <person name="Kosugi A."/>
            <person name="Cheevadhanarak S."/>
            <person name="Ratanakhanokchai K."/>
        </authorList>
    </citation>
    <scope>NUCLEOTIDE SEQUENCE [LARGE SCALE GENOMIC DNA]</scope>
    <source>
        <strain evidence="2 3">CT4</strain>
    </source>
</reference>
<dbReference type="GO" id="GO:0016757">
    <property type="term" value="F:glycosyltransferase activity"/>
    <property type="evidence" value="ECO:0007669"/>
    <property type="project" value="InterPro"/>
</dbReference>